<dbReference type="InterPro" id="IPR009016">
    <property type="entry name" value="Fe_hydrogenase"/>
</dbReference>
<dbReference type="InterPro" id="IPR001041">
    <property type="entry name" value="2Fe-2S_ferredoxin-type"/>
</dbReference>
<dbReference type="SUPFAM" id="SSF54862">
    <property type="entry name" value="4Fe-4S ferredoxins"/>
    <property type="match status" value="1"/>
</dbReference>
<evidence type="ECO:0000256" key="10">
    <source>
        <dbReference type="ARBA" id="ARBA00023014"/>
    </source>
</evidence>
<feature type="domain" description="4Fe-4S His(Cys)3-ligated-type" evidence="16">
    <location>
        <begin position="85"/>
        <end position="124"/>
    </location>
</feature>
<dbReference type="FunFam" id="3.30.70.20:FF:000035">
    <property type="entry name" value="Iron hydrogenase 1"/>
    <property type="match status" value="1"/>
</dbReference>
<dbReference type="Pfam" id="PF00037">
    <property type="entry name" value="Fer4"/>
    <property type="match status" value="1"/>
</dbReference>
<dbReference type="SUPFAM" id="SSF53920">
    <property type="entry name" value="Fe-only hydrogenase"/>
    <property type="match status" value="1"/>
</dbReference>
<keyword evidence="10" id="KW-0411">Iron-sulfur</keyword>
<evidence type="ECO:0000256" key="2">
    <source>
        <dbReference type="ARBA" id="ARBA00004370"/>
    </source>
</evidence>
<keyword evidence="12" id="KW-0472">Membrane</keyword>
<feature type="domain" description="4Fe-4S ferredoxin-type" evidence="15">
    <location>
        <begin position="186"/>
        <end position="215"/>
    </location>
</feature>
<evidence type="ECO:0000256" key="12">
    <source>
        <dbReference type="ARBA" id="ARBA00023136"/>
    </source>
</evidence>
<dbReference type="SMART" id="SM00902">
    <property type="entry name" value="Fe_hyd_SSU"/>
    <property type="match status" value="1"/>
</dbReference>
<dbReference type="GO" id="GO:0005506">
    <property type="term" value="F:iron ion binding"/>
    <property type="evidence" value="ECO:0007669"/>
    <property type="project" value="InterPro"/>
</dbReference>
<name>A0A1T4JY75_9FUSO</name>
<dbReference type="RefSeq" id="WP_078692726.1">
    <property type="nucleotide sequence ID" value="NZ_FUWX01000004.1"/>
</dbReference>
<dbReference type="OrthoDB" id="9803192at2"/>
<evidence type="ECO:0000256" key="7">
    <source>
        <dbReference type="ARBA" id="ARBA00022737"/>
    </source>
</evidence>
<dbReference type="PROSITE" id="PS51379">
    <property type="entry name" value="4FE4S_FER_2"/>
    <property type="match status" value="2"/>
</dbReference>
<dbReference type="InterPro" id="IPR013352">
    <property type="entry name" value="Fe_hydrogenase_subset"/>
</dbReference>
<keyword evidence="9" id="KW-0408">Iron</keyword>
<dbReference type="Pfam" id="PF02256">
    <property type="entry name" value="Fe_hyd_SSU"/>
    <property type="match status" value="1"/>
</dbReference>
<comment type="cofactor">
    <cofactor evidence="13">
        <name>[2Fe-2S] cluster</name>
        <dbReference type="ChEBI" id="CHEBI:190135"/>
    </cofactor>
</comment>
<dbReference type="AlphaFoldDB" id="A0A1T4JY75"/>
<accession>A0A1T4JY75</accession>
<feature type="domain" description="4Fe-4S ferredoxin-type" evidence="15">
    <location>
        <begin position="143"/>
        <end position="173"/>
    </location>
</feature>
<evidence type="ECO:0000259" key="15">
    <source>
        <dbReference type="PROSITE" id="PS51379"/>
    </source>
</evidence>
<dbReference type="InterPro" id="IPR004108">
    <property type="entry name" value="Fe_hydrogenase_lsu_C"/>
</dbReference>
<evidence type="ECO:0000313" key="18">
    <source>
        <dbReference type="Proteomes" id="UP000191153"/>
    </source>
</evidence>
<dbReference type="PROSITE" id="PS51839">
    <property type="entry name" value="4FE4S_HC3"/>
    <property type="match status" value="1"/>
</dbReference>
<dbReference type="InterPro" id="IPR050340">
    <property type="entry name" value="Cytosolic_Fe-S_CAF"/>
</dbReference>
<comment type="cofactor">
    <cofactor evidence="1">
        <name>[4Fe-4S] cluster</name>
        <dbReference type="ChEBI" id="CHEBI:49883"/>
    </cofactor>
</comment>
<keyword evidence="7" id="KW-0677">Repeat</keyword>
<dbReference type="InterPro" id="IPR017900">
    <property type="entry name" value="4Fe4S_Fe_S_CS"/>
</dbReference>
<reference evidence="17 18" key="1">
    <citation type="submission" date="2017-02" db="EMBL/GenBank/DDBJ databases">
        <authorList>
            <person name="Peterson S.W."/>
        </authorList>
    </citation>
    <scope>NUCLEOTIDE SEQUENCE [LARGE SCALE GENOMIC DNA]</scope>
    <source>
        <strain evidence="17 18">ATCC 700028</strain>
    </source>
</reference>
<evidence type="ECO:0000256" key="11">
    <source>
        <dbReference type="ARBA" id="ARBA00023027"/>
    </source>
</evidence>
<evidence type="ECO:0000259" key="16">
    <source>
        <dbReference type="PROSITE" id="PS51839"/>
    </source>
</evidence>
<evidence type="ECO:0000256" key="4">
    <source>
        <dbReference type="ARBA" id="ARBA00022485"/>
    </source>
</evidence>
<dbReference type="EMBL" id="FUWX01000004">
    <property type="protein sequence ID" value="SJZ35113.1"/>
    <property type="molecule type" value="Genomic_DNA"/>
</dbReference>
<dbReference type="NCBIfam" id="NF040763">
    <property type="entry name" value="FeFe_hydrog_A6"/>
    <property type="match status" value="1"/>
</dbReference>
<dbReference type="GO" id="GO:0016020">
    <property type="term" value="C:membrane"/>
    <property type="evidence" value="ECO:0007669"/>
    <property type="project" value="UniProtKB-SubCell"/>
</dbReference>
<proteinExistence type="inferred from homology"/>
<dbReference type="Gene3D" id="3.40.50.1780">
    <property type="match status" value="1"/>
</dbReference>
<comment type="similarity">
    <text evidence="3">Belongs to the complex I 75 kDa subunit family.</text>
</comment>
<dbReference type="PROSITE" id="PS00198">
    <property type="entry name" value="4FE4S_FER_1"/>
    <property type="match status" value="1"/>
</dbReference>
<gene>
    <name evidence="17" type="ORF">SAMN02745174_00178</name>
</gene>
<dbReference type="Pfam" id="PF02906">
    <property type="entry name" value="Fe_hyd_lg_C"/>
    <property type="match status" value="1"/>
</dbReference>
<protein>
    <submittedName>
        <fullName evidence="17">NAD(P)-dependent iron-only hydrogenase catalytic subunit</fullName>
    </submittedName>
</protein>
<evidence type="ECO:0000256" key="5">
    <source>
        <dbReference type="ARBA" id="ARBA00022714"/>
    </source>
</evidence>
<evidence type="ECO:0000313" key="17">
    <source>
        <dbReference type="EMBL" id="SJZ35113.1"/>
    </source>
</evidence>
<evidence type="ECO:0000256" key="8">
    <source>
        <dbReference type="ARBA" id="ARBA00022967"/>
    </source>
</evidence>
<evidence type="ECO:0000259" key="14">
    <source>
        <dbReference type="PROSITE" id="PS51085"/>
    </source>
</evidence>
<dbReference type="InterPro" id="IPR019574">
    <property type="entry name" value="NADH_UbQ_OxRdtase_Gsu_4Fe4S-bd"/>
</dbReference>
<keyword evidence="8" id="KW-1278">Translocase</keyword>
<keyword evidence="4" id="KW-0004">4Fe-4S</keyword>
<dbReference type="Gene3D" id="3.10.20.740">
    <property type="match status" value="1"/>
</dbReference>
<dbReference type="Gene3D" id="4.10.260.20">
    <property type="entry name" value="Iron hydrogenase, small subunit"/>
    <property type="match status" value="1"/>
</dbReference>
<dbReference type="Gene3D" id="3.40.950.10">
    <property type="entry name" value="Fe-only Hydrogenase (Larger Subunit), Chain L, domain 3"/>
    <property type="match status" value="1"/>
</dbReference>
<dbReference type="GO" id="GO:0051539">
    <property type="term" value="F:4 iron, 4 sulfur cluster binding"/>
    <property type="evidence" value="ECO:0007669"/>
    <property type="project" value="UniProtKB-KW"/>
</dbReference>
<dbReference type="GO" id="GO:0051537">
    <property type="term" value="F:2 iron, 2 sulfur cluster binding"/>
    <property type="evidence" value="ECO:0007669"/>
    <property type="project" value="UniProtKB-KW"/>
</dbReference>
<dbReference type="InterPro" id="IPR003149">
    <property type="entry name" value="Fe_hydrogenase_ssu"/>
</dbReference>
<sequence length="584" mass="65522">MDNIVVVIDGKEVETHRENTILEAAKSVGIEIPNLCYLKIPEIGFKNNCASCRICMVEIVGNKKLVPACSTKVNPGMKINTNTMEVLEKRRNVLELMLSNHPTDCLICAKNGNCDLQNLAKEFGIRDIRFKGKIFEYRRETSLGIVRDLDKCIMCRRCETMCREVQTCEVLSGINRGFKSIVSTAFERDLDKTDCTFCGQCVAVCPVGALYEKDYTWDLIREIAKKDKRIVAQIAPAVRVAIGEEFGFEPGEDITGELITALKKLGFTDVFDTNFAADLTVIEESHEIEERVKKYLNGDKKVKLPVLTSCCPAWVTFLENNYSEDYLENISTAKSPQQMFGAVVKNIWGPIRGISREKIVSVSIMPCLAKKLEGKISNFSEKGNYDVDYTLTTRELARLLKQSNIDLKTLQKGEFDKPLGESSGASDIFGKTGGVTEAVIRDLYENLTGEVLENVDFKSVRGLDEIRIASLNINNQNIRVGIVHGLGAARKVLERLRENQEELHVLEVMACKGGCVGGGGQPYHHGDFDKIRKRAHGLEKIDENKSIRKSKDNPQIISLYEKYLGKPGSNDAHKLLHREYKYKK</sequence>
<dbReference type="CDD" id="cd00207">
    <property type="entry name" value="fer2"/>
    <property type="match status" value="1"/>
</dbReference>
<organism evidence="17 18">
    <name type="scientific">Cetobacterium ceti</name>
    <dbReference type="NCBI Taxonomy" id="180163"/>
    <lineage>
        <taxon>Bacteria</taxon>
        <taxon>Fusobacteriati</taxon>
        <taxon>Fusobacteriota</taxon>
        <taxon>Fusobacteriia</taxon>
        <taxon>Fusobacteriales</taxon>
        <taxon>Fusobacteriaceae</taxon>
        <taxon>Cetobacterium</taxon>
    </lineage>
</organism>
<evidence type="ECO:0000256" key="1">
    <source>
        <dbReference type="ARBA" id="ARBA00001966"/>
    </source>
</evidence>
<dbReference type="NCBIfam" id="TIGR02512">
    <property type="entry name" value="FeFe_hydrog_A"/>
    <property type="match status" value="1"/>
</dbReference>
<dbReference type="PANTHER" id="PTHR11615">
    <property type="entry name" value="NITRATE, FORMATE, IRON DEHYDROGENASE"/>
    <property type="match status" value="1"/>
</dbReference>
<dbReference type="FunFam" id="3.10.20.740:FF:000004">
    <property type="entry name" value="NADH-quinone oxidoreductase"/>
    <property type="match status" value="1"/>
</dbReference>
<dbReference type="SMART" id="SM00929">
    <property type="entry name" value="NADH-G_4Fe-4S_3"/>
    <property type="match status" value="1"/>
</dbReference>
<evidence type="ECO:0000256" key="3">
    <source>
        <dbReference type="ARBA" id="ARBA00005404"/>
    </source>
</evidence>
<keyword evidence="11" id="KW-0520">NAD</keyword>
<evidence type="ECO:0000256" key="13">
    <source>
        <dbReference type="ARBA" id="ARBA00034078"/>
    </source>
</evidence>
<dbReference type="PROSITE" id="PS51085">
    <property type="entry name" value="2FE2S_FER_2"/>
    <property type="match status" value="1"/>
</dbReference>
<dbReference type="InterPro" id="IPR017896">
    <property type="entry name" value="4Fe4S_Fe-S-bd"/>
</dbReference>
<dbReference type="Pfam" id="PF13510">
    <property type="entry name" value="Fer2_4"/>
    <property type="match status" value="1"/>
</dbReference>
<dbReference type="STRING" id="180163.SAMN02745174_00178"/>
<comment type="subcellular location">
    <subcellularLocation>
        <location evidence="2">Membrane</location>
    </subcellularLocation>
</comment>
<dbReference type="InterPro" id="IPR049830">
    <property type="entry name" value="HndD"/>
</dbReference>
<dbReference type="Proteomes" id="UP000191153">
    <property type="component" value="Unassembled WGS sequence"/>
</dbReference>
<dbReference type="SUPFAM" id="SSF54292">
    <property type="entry name" value="2Fe-2S ferredoxin-like"/>
    <property type="match status" value="1"/>
</dbReference>
<feature type="domain" description="2Fe-2S ferredoxin-type" evidence="14">
    <location>
        <begin position="2"/>
        <end position="85"/>
    </location>
</feature>
<dbReference type="InterPro" id="IPR036991">
    <property type="entry name" value="Fe_hydrogenase_ssu_sf"/>
</dbReference>
<dbReference type="InterPro" id="IPR036010">
    <property type="entry name" value="2Fe-2S_ferredoxin-like_sf"/>
</dbReference>
<evidence type="ECO:0000256" key="9">
    <source>
        <dbReference type="ARBA" id="ARBA00023004"/>
    </source>
</evidence>
<dbReference type="GO" id="GO:0008901">
    <property type="term" value="F:ferredoxin hydrogenase activity"/>
    <property type="evidence" value="ECO:0007669"/>
    <property type="project" value="InterPro"/>
</dbReference>
<dbReference type="Gene3D" id="3.30.70.20">
    <property type="match status" value="1"/>
</dbReference>
<keyword evidence="18" id="KW-1185">Reference proteome</keyword>
<dbReference type="Pfam" id="PF10588">
    <property type="entry name" value="NADH-G_4Fe-4S_3"/>
    <property type="match status" value="1"/>
</dbReference>
<evidence type="ECO:0000256" key="6">
    <source>
        <dbReference type="ARBA" id="ARBA00022723"/>
    </source>
</evidence>
<keyword evidence="5" id="KW-0001">2Fe-2S</keyword>
<keyword evidence="6" id="KW-0479">Metal-binding</keyword>